<evidence type="ECO:0000256" key="1">
    <source>
        <dbReference type="SAM" id="MobiDB-lite"/>
    </source>
</evidence>
<evidence type="ECO:0000256" key="2">
    <source>
        <dbReference type="SAM" id="Phobius"/>
    </source>
</evidence>
<gene>
    <name evidence="3" type="ORF">BDP81DRAFT_427624</name>
</gene>
<name>A0AAJ0EGY6_9PEZI</name>
<sequence length="153" mass="16001">MTSKPMPVPQMEPAASSDGPKPSTTVPSTTKPDTSNAEPSQTNNDIESAPENYFATWYLINLAALATIGSLSVRPPPTTGTEEGKVLLAVFATILFFVSGLGAISRRTMSGRAPVTSVSSAVSWASLPRSFTGSRPRAGRLASGRLWEGNSAC</sequence>
<feature type="compositionally biased region" description="Pro residues" evidence="1">
    <location>
        <begin position="1"/>
        <end position="10"/>
    </location>
</feature>
<protein>
    <submittedName>
        <fullName evidence="3">Uncharacterized protein</fullName>
    </submittedName>
</protein>
<keyword evidence="2" id="KW-0472">Membrane</keyword>
<keyword evidence="2" id="KW-1133">Transmembrane helix</keyword>
<feature type="compositionally biased region" description="Polar residues" evidence="1">
    <location>
        <begin position="36"/>
        <end position="46"/>
    </location>
</feature>
<dbReference type="RefSeq" id="XP_060445052.1">
    <property type="nucleotide sequence ID" value="XM_060590362.1"/>
</dbReference>
<evidence type="ECO:0000313" key="3">
    <source>
        <dbReference type="EMBL" id="KAK1636445.1"/>
    </source>
</evidence>
<keyword evidence="2" id="KW-0812">Transmembrane</keyword>
<feature type="region of interest" description="Disordered" evidence="1">
    <location>
        <begin position="1"/>
        <end position="46"/>
    </location>
</feature>
<reference evidence="3" key="1">
    <citation type="submission" date="2021-06" db="EMBL/GenBank/DDBJ databases">
        <title>Comparative genomics, transcriptomics and evolutionary studies reveal genomic signatures of adaptation to plant cell wall in hemibiotrophic fungi.</title>
        <authorList>
            <consortium name="DOE Joint Genome Institute"/>
            <person name="Baroncelli R."/>
            <person name="Diaz J.F."/>
            <person name="Benocci T."/>
            <person name="Peng M."/>
            <person name="Battaglia E."/>
            <person name="Haridas S."/>
            <person name="Andreopoulos W."/>
            <person name="Labutti K."/>
            <person name="Pangilinan J."/>
            <person name="Floch G.L."/>
            <person name="Makela M.R."/>
            <person name="Henrissat B."/>
            <person name="Grigoriev I.V."/>
            <person name="Crouch J.A."/>
            <person name="De Vries R.P."/>
            <person name="Sukno S.A."/>
            <person name="Thon M.R."/>
        </authorList>
    </citation>
    <scope>NUCLEOTIDE SEQUENCE</scope>
    <source>
        <strain evidence="3">CBS 102054</strain>
    </source>
</reference>
<dbReference type="GeneID" id="85475224"/>
<keyword evidence="4" id="KW-1185">Reference proteome</keyword>
<feature type="transmembrane region" description="Helical" evidence="2">
    <location>
        <begin position="53"/>
        <end position="74"/>
    </location>
</feature>
<evidence type="ECO:0000313" key="4">
    <source>
        <dbReference type="Proteomes" id="UP001243989"/>
    </source>
</evidence>
<dbReference type="Proteomes" id="UP001243989">
    <property type="component" value="Unassembled WGS sequence"/>
</dbReference>
<feature type="compositionally biased region" description="Low complexity" evidence="1">
    <location>
        <begin position="20"/>
        <end position="35"/>
    </location>
</feature>
<organism evidence="3 4">
    <name type="scientific">Colletotrichum phormii</name>
    <dbReference type="NCBI Taxonomy" id="359342"/>
    <lineage>
        <taxon>Eukaryota</taxon>
        <taxon>Fungi</taxon>
        <taxon>Dikarya</taxon>
        <taxon>Ascomycota</taxon>
        <taxon>Pezizomycotina</taxon>
        <taxon>Sordariomycetes</taxon>
        <taxon>Hypocreomycetidae</taxon>
        <taxon>Glomerellales</taxon>
        <taxon>Glomerellaceae</taxon>
        <taxon>Colletotrichum</taxon>
        <taxon>Colletotrichum acutatum species complex</taxon>
    </lineage>
</organism>
<feature type="transmembrane region" description="Helical" evidence="2">
    <location>
        <begin position="86"/>
        <end position="104"/>
    </location>
</feature>
<dbReference type="EMBL" id="JAHMHQ010000010">
    <property type="protein sequence ID" value="KAK1636445.1"/>
    <property type="molecule type" value="Genomic_DNA"/>
</dbReference>
<comment type="caution">
    <text evidence="3">The sequence shown here is derived from an EMBL/GenBank/DDBJ whole genome shotgun (WGS) entry which is preliminary data.</text>
</comment>
<proteinExistence type="predicted"/>
<dbReference type="AlphaFoldDB" id="A0AAJ0EGY6"/>
<accession>A0AAJ0EGY6</accession>